<dbReference type="GeneID" id="13013471"/>
<dbReference type="HOGENOM" id="CLU_093718_0_0_2"/>
<evidence type="ECO:0000313" key="2">
    <source>
        <dbReference type="Proteomes" id="UP000005270"/>
    </source>
</evidence>
<evidence type="ECO:0000313" key="1">
    <source>
        <dbReference type="EMBL" id="AFK51575.1"/>
    </source>
</evidence>
<name>I3TFN7_THEC1</name>
<dbReference type="EMBL" id="CP003531">
    <property type="protein sequence ID" value="AFK51575.1"/>
    <property type="molecule type" value="Genomic_DNA"/>
</dbReference>
<organism evidence="1 2">
    <name type="scientific">Thermogladius calderae (strain DSM 22663 / VKM B-2946 / 1633)</name>
    <dbReference type="NCBI Taxonomy" id="1184251"/>
    <lineage>
        <taxon>Archaea</taxon>
        <taxon>Thermoproteota</taxon>
        <taxon>Thermoprotei</taxon>
        <taxon>Desulfurococcales</taxon>
        <taxon>Desulfurococcaceae</taxon>
        <taxon>Thermogladius</taxon>
    </lineage>
</organism>
<protein>
    <recommendedName>
        <fullName evidence="3">DUF2192 domain-containing protein</fullName>
    </recommendedName>
</protein>
<dbReference type="OrthoDB" id="30879at2157"/>
<dbReference type="RefSeq" id="WP_014737825.1">
    <property type="nucleotide sequence ID" value="NC_017954.1"/>
</dbReference>
<accession>I3TFN7</accession>
<proteinExistence type="predicted"/>
<dbReference type="Pfam" id="PF09958">
    <property type="entry name" value="DUF2192"/>
    <property type="match status" value="1"/>
</dbReference>
<reference evidence="1 2" key="1">
    <citation type="journal article" date="2012" name="J. Bacteriol.">
        <title>Complete genome sequence of the hyperthermophilic cellulolytic Crenarchaeon 'Thermogladius cellulolyticus' 1633.</title>
        <authorList>
            <person name="Mardanov A.V."/>
            <person name="Kochetkova T.V."/>
            <person name="Beletsky A.V."/>
            <person name="Bonch-Osmolovskaya E.A."/>
            <person name="Ravin N.V."/>
            <person name="Skryabin K.G."/>
        </authorList>
    </citation>
    <scope>NUCLEOTIDE SEQUENCE [LARGE SCALE GENOMIC DNA]</scope>
    <source>
        <strain evidence="2">DSM 22663 / VKM B-2946 / 1633</strain>
    </source>
</reference>
<keyword evidence="2" id="KW-1185">Reference proteome</keyword>
<dbReference type="InterPro" id="IPR018693">
    <property type="entry name" value="DUF2192"/>
</dbReference>
<evidence type="ECO:0008006" key="3">
    <source>
        <dbReference type="Google" id="ProtNLM"/>
    </source>
</evidence>
<dbReference type="KEGG" id="thg:TCELL_1152"/>
<gene>
    <name evidence="1" type="ordered locus">TCELL_1152</name>
</gene>
<dbReference type="STRING" id="1184251.TCELL_1152"/>
<dbReference type="eggNOG" id="arCOG04166">
    <property type="taxonomic scope" value="Archaea"/>
</dbReference>
<dbReference type="InParanoid" id="I3TFN7"/>
<sequence length="248" mass="28182">MESSPHRERIKLAVYLLSKFIHNIENIGRADAVEMLRREYERHGLKPIMGKSVPSDIYDKEMATIYVIAKYGLNIDRDYPEVLKKIFYIEEALEEALSSLMSGDKEKAKSILKGVSPTNVVDSNTVARMLRLPLVKFVLGFMSEEEVAKVFKVVSENMSEEEKTIKSYIRFFIALRIAEGIKKGEIRNKTFKEAFKRALAIRLGFPKSTPSDDYIAVIAENVFGVPKERLREVLSLEEGQETSSTPPA</sequence>
<dbReference type="Proteomes" id="UP000005270">
    <property type="component" value="Chromosome"/>
</dbReference>
<dbReference type="AlphaFoldDB" id="I3TFN7"/>